<dbReference type="GO" id="GO:0004175">
    <property type="term" value="F:endopeptidase activity"/>
    <property type="evidence" value="ECO:0007669"/>
    <property type="project" value="TreeGrafter"/>
</dbReference>
<dbReference type="STRING" id="303518.ENSPNYP00000023373"/>
<dbReference type="AlphaFoldDB" id="A0A3B4GPG2"/>
<dbReference type="Pfam" id="PF00051">
    <property type="entry name" value="Kringle"/>
    <property type="match status" value="1"/>
</dbReference>
<dbReference type="GO" id="GO:0005102">
    <property type="term" value="F:signaling receptor binding"/>
    <property type="evidence" value="ECO:0007669"/>
    <property type="project" value="TreeGrafter"/>
</dbReference>
<dbReference type="InterPro" id="IPR038178">
    <property type="entry name" value="Kringle_sf"/>
</dbReference>
<dbReference type="InterPro" id="IPR000001">
    <property type="entry name" value="Kringle"/>
</dbReference>
<dbReference type="SUPFAM" id="SSF57440">
    <property type="entry name" value="Kringle-like"/>
    <property type="match status" value="1"/>
</dbReference>
<evidence type="ECO:0000256" key="3">
    <source>
        <dbReference type="PROSITE-ProRule" id="PRU00121"/>
    </source>
</evidence>
<proteinExistence type="predicted"/>
<organism evidence="5">
    <name type="scientific">Pundamilia nyererei</name>
    <dbReference type="NCBI Taxonomy" id="303518"/>
    <lineage>
        <taxon>Eukaryota</taxon>
        <taxon>Metazoa</taxon>
        <taxon>Chordata</taxon>
        <taxon>Craniata</taxon>
        <taxon>Vertebrata</taxon>
        <taxon>Euteleostomi</taxon>
        <taxon>Actinopterygii</taxon>
        <taxon>Neopterygii</taxon>
        <taxon>Teleostei</taxon>
        <taxon>Neoteleostei</taxon>
        <taxon>Acanthomorphata</taxon>
        <taxon>Ovalentaria</taxon>
        <taxon>Cichlomorphae</taxon>
        <taxon>Cichliformes</taxon>
        <taxon>Cichlidae</taxon>
        <taxon>African cichlids</taxon>
        <taxon>Pseudocrenilabrinae</taxon>
        <taxon>Haplochromini</taxon>
        <taxon>Pundamilia</taxon>
    </lineage>
</organism>
<protein>
    <recommendedName>
        <fullName evidence="4">Kringle domain-containing protein</fullName>
    </recommendedName>
</protein>
<dbReference type="PANTHER" id="PTHR24261">
    <property type="entry name" value="PLASMINOGEN-RELATED"/>
    <property type="match status" value="1"/>
</dbReference>
<keyword evidence="1 3" id="KW-0420">Kringle</keyword>
<comment type="caution">
    <text evidence="3">Lacks conserved residue(s) required for the propagation of feature annotation.</text>
</comment>
<dbReference type="Gene3D" id="2.40.20.10">
    <property type="entry name" value="Plasminogen Kringle 4"/>
    <property type="match status" value="1"/>
</dbReference>
<dbReference type="PROSITE" id="PS50070">
    <property type="entry name" value="KRINGLE_2"/>
    <property type="match status" value="1"/>
</dbReference>
<dbReference type="SMART" id="SM00130">
    <property type="entry name" value="KR"/>
    <property type="match status" value="1"/>
</dbReference>
<dbReference type="InterPro" id="IPR050759">
    <property type="entry name" value="Serine_protease_kringle"/>
</dbReference>
<name>A0A3B4GPG2_9CICH</name>
<dbReference type="GO" id="GO:0005615">
    <property type="term" value="C:extracellular space"/>
    <property type="evidence" value="ECO:0007669"/>
    <property type="project" value="TreeGrafter"/>
</dbReference>
<dbReference type="PANTHER" id="PTHR24261:SF7">
    <property type="entry name" value="KRINGLE DOMAIN-CONTAINING PROTEIN"/>
    <property type="match status" value="1"/>
</dbReference>
<evidence type="ECO:0000313" key="5">
    <source>
        <dbReference type="Ensembl" id="ENSPNYP00000023373.1"/>
    </source>
</evidence>
<dbReference type="PRINTS" id="PR00018">
    <property type="entry name" value="KRINGLE"/>
</dbReference>
<feature type="domain" description="Kringle" evidence="4">
    <location>
        <begin position="6"/>
        <end position="85"/>
    </location>
</feature>
<sequence length="109" mass="12441">FSEDHKCYNNSGVDYRGTVSITKSGRQCQPWNSQYPHSHNYQAVRYPELNGGHSYCRNPGNKHEAPWCFTLDEGVRMELCDIPLCGETLVLNRSLRCCLCDTCVTCEMT</sequence>
<accession>A0A3B4GPG2</accession>
<evidence type="ECO:0000256" key="2">
    <source>
        <dbReference type="ARBA" id="ARBA00023157"/>
    </source>
</evidence>
<reference evidence="5" key="1">
    <citation type="submission" date="2023-09" db="UniProtKB">
        <authorList>
            <consortium name="Ensembl"/>
        </authorList>
    </citation>
    <scope>IDENTIFICATION</scope>
</reference>
<dbReference type="InterPro" id="IPR013806">
    <property type="entry name" value="Kringle-like"/>
</dbReference>
<dbReference type="GeneTree" id="ENSGT00940000153947"/>
<keyword evidence="2" id="KW-1015">Disulfide bond</keyword>
<dbReference type="InterPro" id="IPR018056">
    <property type="entry name" value="Kringle_CS"/>
</dbReference>
<dbReference type="PROSITE" id="PS00021">
    <property type="entry name" value="KRINGLE_1"/>
    <property type="match status" value="1"/>
</dbReference>
<dbReference type="CDD" id="cd00108">
    <property type="entry name" value="KR"/>
    <property type="match status" value="1"/>
</dbReference>
<evidence type="ECO:0000259" key="4">
    <source>
        <dbReference type="PROSITE" id="PS50070"/>
    </source>
</evidence>
<evidence type="ECO:0000256" key="1">
    <source>
        <dbReference type="ARBA" id="ARBA00022572"/>
    </source>
</evidence>
<dbReference type="Ensembl" id="ENSPNYT00000023943.1">
    <property type="protein sequence ID" value="ENSPNYP00000023373.1"/>
    <property type="gene ID" value="ENSPNYG00000017662.1"/>
</dbReference>
<dbReference type="FunFam" id="2.40.20.10:FF:000003">
    <property type="entry name" value="Inactive tyrosine-protein kinase transmembrane receptor ROR1"/>
    <property type="match status" value="1"/>
</dbReference>